<name>A0A9J7D8J1_MUSDO</name>
<gene>
    <name evidence="3" type="primary">LOC105262098</name>
</gene>
<dbReference type="RefSeq" id="XP_011294286.2">
    <property type="nucleotide sequence ID" value="XM_011295984.2"/>
</dbReference>
<evidence type="ECO:0000313" key="2">
    <source>
        <dbReference type="Proteomes" id="UP001652621"/>
    </source>
</evidence>
<dbReference type="VEuPathDB" id="VectorBase:MDOA016685"/>
<evidence type="ECO:0000313" key="3">
    <source>
        <dbReference type="RefSeq" id="XP_011294286.2"/>
    </source>
</evidence>
<dbReference type="Proteomes" id="UP001652621">
    <property type="component" value="Unplaced"/>
</dbReference>
<feature type="region of interest" description="Disordered" evidence="1">
    <location>
        <begin position="1"/>
        <end position="25"/>
    </location>
</feature>
<reference evidence="3" key="1">
    <citation type="submission" date="2025-08" db="UniProtKB">
        <authorList>
            <consortium name="RefSeq"/>
        </authorList>
    </citation>
    <scope>IDENTIFICATION</scope>
    <source>
        <strain evidence="3">Aabys</strain>
        <tissue evidence="3">Whole body</tissue>
    </source>
</reference>
<dbReference type="OrthoDB" id="8061146at2759"/>
<accession>A0A9J7D8J1</accession>
<proteinExistence type="predicted"/>
<organism evidence="2 3">
    <name type="scientific">Musca domestica</name>
    <name type="common">House fly</name>
    <dbReference type="NCBI Taxonomy" id="7370"/>
    <lineage>
        <taxon>Eukaryota</taxon>
        <taxon>Metazoa</taxon>
        <taxon>Ecdysozoa</taxon>
        <taxon>Arthropoda</taxon>
        <taxon>Hexapoda</taxon>
        <taxon>Insecta</taxon>
        <taxon>Pterygota</taxon>
        <taxon>Neoptera</taxon>
        <taxon>Endopterygota</taxon>
        <taxon>Diptera</taxon>
        <taxon>Brachycera</taxon>
        <taxon>Muscomorpha</taxon>
        <taxon>Muscoidea</taxon>
        <taxon>Muscidae</taxon>
        <taxon>Musca</taxon>
    </lineage>
</organism>
<sequence>MLKSPSDEQQPEGFGQSSGATGGRPLHPYWYGYTKISERGKAIAQCNRCKQLIRNTAINRMQSHRKKCNVEQIDEDNGSDLLEAGISQKNLSCTQTSNTQTTIKDFFRKIDKKDKAQLDIRTARFFFRL</sequence>
<evidence type="ECO:0000256" key="1">
    <source>
        <dbReference type="SAM" id="MobiDB-lite"/>
    </source>
</evidence>
<dbReference type="VEuPathDB" id="VectorBase:MDOMA2_009158"/>
<keyword evidence="2" id="KW-1185">Reference proteome</keyword>
<protein>
    <submittedName>
        <fullName evidence="3">Uncharacterized protein LOC105262098</fullName>
    </submittedName>
</protein>
<dbReference type="GeneID" id="105262098"/>